<accession>A0AAU9MT79</accession>
<evidence type="ECO:0000256" key="1">
    <source>
        <dbReference type="SAM" id="MobiDB-lite"/>
    </source>
</evidence>
<dbReference type="GO" id="GO:0043161">
    <property type="term" value="P:proteasome-mediated ubiquitin-dependent protein catabolic process"/>
    <property type="evidence" value="ECO:0007669"/>
    <property type="project" value="TreeGrafter"/>
</dbReference>
<reference evidence="3 4" key="1">
    <citation type="submission" date="2022-01" db="EMBL/GenBank/DDBJ databases">
        <authorList>
            <person name="Xiong W."/>
            <person name="Schranz E."/>
        </authorList>
    </citation>
    <scope>NUCLEOTIDE SEQUENCE [LARGE SCALE GENOMIC DNA]</scope>
</reference>
<dbReference type="GO" id="GO:0005829">
    <property type="term" value="C:cytosol"/>
    <property type="evidence" value="ECO:0007669"/>
    <property type="project" value="TreeGrafter"/>
</dbReference>
<evidence type="ECO:0000259" key="2">
    <source>
        <dbReference type="PROSITE" id="PS50053"/>
    </source>
</evidence>
<gene>
    <name evidence="3" type="ORF">LVIROSA_LOCUS16553</name>
</gene>
<feature type="domain" description="Ubiquitin-like" evidence="2">
    <location>
        <begin position="229"/>
        <end position="303"/>
    </location>
</feature>
<dbReference type="PROSITE" id="PS00299">
    <property type="entry name" value="UBIQUITIN_1"/>
    <property type="match status" value="1"/>
</dbReference>
<sequence>MMDLYFEPDKGTPFCIEVGYFDTMKEIKEKVTKYHGIPVHEQTLMFKGRILPDDLNIHNSNIFDSSHLKLMINSPTRSTTTTSPTTDPQQPPPHVTTTSTTITKVKIEETFSPSSCSSSQKIKLFLKTFGVAIEMDPNDSVLKLKEKINEMEGIPFSRMIVHANGNELHDHKTLHECQLVDGSEVEITLKPPTPTPMMTITTTTTTTTTTALCNLSMNLMGHNNYTKKLKINVMSKYGDKITLEVSPLSNVGELRKELQKVRSQGVGFRLPEEGYFFIYKQNVMEEDQSFRWHQVAQGDTIEIFNGCVTGGS</sequence>
<dbReference type="GO" id="GO:0005654">
    <property type="term" value="C:nucleoplasm"/>
    <property type="evidence" value="ECO:0007669"/>
    <property type="project" value="TreeGrafter"/>
</dbReference>
<dbReference type="GO" id="GO:0031593">
    <property type="term" value="F:polyubiquitin modification-dependent protein binding"/>
    <property type="evidence" value="ECO:0007669"/>
    <property type="project" value="TreeGrafter"/>
</dbReference>
<keyword evidence="4" id="KW-1185">Reference proteome</keyword>
<dbReference type="AlphaFoldDB" id="A0AAU9MT79"/>
<organism evidence="3 4">
    <name type="scientific">Lactuca virosa</name>
    <dbReference type="NCBI Taxonomy" id="75947"/>
    <lineage>
        <taxon>Eukaryota</taxon>
        <taxon>Viridiplantae</taxon>
        <taxon>Streptophyta</taxon>
        <taxon>Embryophyta</taxon>
        <taxon>Tracheophyta</taxon>
        <taxon>Spermatophyta</taxon>
        <taxon>Magnoliopsida</taxon>
        <taxon>eudicotyledons</taxon>
        <taxon>Gunneridae</taxon>
        <taxon>Pentapetalae</taxon>
        <taxon>asterids</taxon>
        <taxon>campanulids</taxon>
        <taxon>Asterales</taxon>
        <taxon>Asteraceae</taxon>
        <taxon>Cichorioideae</taxon>
        <taxon>Cichorieae</taxon>
        <taxon>Lactucinae</taxon>
        <taxon>Lactuca</taxon>
    </lineage>
</organism>
<feature type="domain" description="Ubiquitin-like" evidence="2">
    <location>
        <begin position="122"/>
        <end position="194"/>
    </location>
</feature>
<dbReference type="InterPro" id="IPR000626">
    <property type="entry name" value="Ubiquitin-like_dom"/>
</dbReference>
<dbReference type="PROSITE" id="PS50053">
    <property type="entry name" value="UBIQUITIN_2"/>
    <property type="match status" value="3"/>
</dbReference>
<dbReference type="InterPro" id="IPR019954">
    <property type="entry name" value="Ubiquitin_CS"/>
</dbReference>
<evidence type="ECO:0000313" key="3">
    <source>
        <dbReference type="EMBL" id="CAH1429712.1"/>
    </source>
</evidence>
<dbReference type="GO" id="GO:0043130">
    <property type="term" value="F:ubiquitin binding"/>
    <property type="evidence" value="ECO:0007669"/>
    <property type="project" value="TreeGrafter"/>
</dbReference>
<dbReference type="PANTHER" id="PTHR10621:SF38">
    <property type="entry name" value="UBIQUITIN DOMAIN-CONTAINING PROTEIN 7SL RNA1-RELATED"/>
    <property type="match status" value="1"/>
</dbReference>
<evidence type="ECO:0000313" key="4">
    <source>
        <dbReference type="Proteomes" id="UP001157418"/>
    </source>
</evidence>
<feature type="compositionally biased region" description="Low complexity" evidence="1">
    <location>
        <begin position="75"/>
        <end position="88"/>
    </location>
</feature>
<dbReference type="SUPFAM" id="SSF54236">
    <property type="entry name" value="Ubiquitin-like"/>
    <property type="match status" value="3"/>
</dbReference>
<dbReference type="Gene3D" id="3.10.20.90">
    <property type="entry name" value="Phosphatidylinositol 3-kinase Catalytic Subunit, Chain A, domain 1"/>
    <property type="match status" value="3"/>
</dbReference>
<feature type="domain" description="Ubiquitin-like" evidence="2">
    <location>
        <begin position="2"/>
        <end position="73"/>
    </location>
</feature>
<dbReference type="GO" id="GO:0070628">
    <property type="term" value="F:proteasome binding"/>
    <property type="evidence" value="ECO:0007669"/>
    <property type="project" value="TreeGrafter"/>
</dbReference>
<comment type="caution">
    <text evidence="3">The sequence shown here is derived from an EMBL/GenBank/DDBJ whole genome shotgun (WGS) entry which is preliminary data.</text>
</comment>
<dbReference type="InterPro" id="IPR029071">
    <property type="entry name" value="Ubiquitin-like_domsf"/>
</dbReference>
<protein>
    <recommendedName>
        <fullName evidence="2">Ubiquitin-like domain-containing protein</fullName>
    </recommendedName>
</protein>
<dbReference type="CDD" id="cd17039">
    <property type="entry name" value="Ubl_ubiquitin_like"/>
    <property type="match status" value="1"/>
</dbReference>
<name>A0AAU9MT79_9ASTR</name>
<dbReference type="SMART" id="SM00213">
    <property type="entry name" value="UBQ"/>
    <property type="match status" value="3"/>
</dbReference>
<dbReference type="PANTHER" id="PTHR10621">
    <property type="entry name" value="UV EXCISION REPAIR PROTEIN RAD23"/>
    <property type="match status" value="1"/>
</dbReference>
<feature type="region of interest" description="Disordered" evidence="1">
    <location>
        <begin position="75"/>
        <end position="98"/>
    </location>
</feature>
<dbReference type="Proteomes" id="UP001157418">
    <property type="component" value="Unassembled WGS sequence"/>
</dbReference>
<dbReference type="Pfam" id="PF00240">
    <property type="entry name" value="ubiquitin"/>
    <property type="match status" value="2"/>
</dbReference>
<proteinExistence type="predicted"/>
<dbReference type="EMBL" id="CAKMRJ010003035">
    <property type="protein sequence ID" value="CAH1429712.1"/>
    <property type="molecule type" value="Genomic_DNA"/>
</dbReference>